<dbReference type="AlphaFoldDB" id="A0A218WQP0"/>
<accession>A0A218WQP0</accession>
<organism evidence="1 2">
    <name type="scientific">Punica granatum</name>
    <name type="common">Pomegranate</name>
    <dbReference type="NCBI Taxonomy" id="22663"/>
    <lineage>
        <taxon>Eukaryota</taxon>
        <taxon>Viridiplantae</taxon>
        <taxon>Streptophyta</taxon>
        <taxon>Embryophyta</taxon>
        <taxon>Tracheophyta</taxon>
        <taxon>Spermatophyta</taxon>
        <taxon>Magnoliopsida</taxon>
        <taxon>eudicotyledons</taxon>
        <taxon>Gunneridae</taxon>
        <taxon>Pentapetalae</taxon>
        <taxon>rosids</taxon>
        <taxon>malvids</taxon>
        <taxon>Myrtales</taxon>
        <taxon>Lythraceae</taxon>
        <taxon>Punica</taxon>
    </lineage>
</organism>
<evidence type="ECO:0000313" key="1">
    <source>
        <dbReference type="EMBL" id="OWM74680.1"/>
    </source>
</evidence>
<reference evidence="2" key="1">
    <citation type="journal article" date="2017" name="Plant J.">
        <title>The pomegranate (Punica granatum L.) genome and the genomics of punicalagin biosynthesis.</title>
        <authorList>
            <person name="Qin G."/>
            <person name="Xu C."/>
            <person name="Ming R."/>
            <person name="Tang H."/>
            <person name="Guyot R."/>
            <person name="Kramer E.M."/>
            <person name="Hu Y."/>
            <person name="Yi X."/>
            <person name="Qi Y."/>
            <person name="Xu X."/>
            <person name="Gao Z."/>
            <person name="Pan H."/>
            <person name="Jian J."/>
            <person name="Tian Y."/>
            <person name="Yue Z."/>
            <person name="Xu Y."/>
        </authorList>
    </citation>
    <scope>NUCLEOTIDE SEQUENCE [LARGE SCALE GENOMIC DNA]</scope>
    <source>
        <strain evidence="2">cv. Dabenzi</strain>
    </source>
</reference>
<evidence type="ECO:0000313" key="2">
    <source>
        <dbReference type="Proteomes" id="UP000197138"/>
    </source>
</evidence>
<dbReference type="Proteomes" id="UP000197138">
    <property type="component" value="Unassembled WGS sequence"/>
</dbReference>
<sequence length="199" mass="22372">MEYHDSLRRAMDLPQYLRGMREWSSVLYGSVSGMVDSIEVKGTSLKTRGCPLGVKGTAQILTALTGIEVMLNKKGKVCISQFPQWLQELMAEHKLGICKAVDAGSYRHIQRLKCRMSFIAIADVKPKMNAWLSIIKDTLKALLKAKQTSTGYQDANDSSNHWSEELCKWTQKCIKCKFDTEIKASRNSLLSCAVENYDA</sequence>
<gene>
    <name evidence="1" type="ORF">CDL15_Pgr004643</name>
</gene>
<name>A0A218WQP0_PUNGR</name>
<comment type="caution">
    <text evidence="1">The sequence shown here is derived from an EMBL/GenBank/DDBJ whole genome shotgun (WGS) entry which is preliminary data.</text>
</comment>
<dbReference type="EMBL" id="MTKT01003655">
    <property type="protein sequence ID" value="OWM74680.1"/>
    <property type="molecule type" value="Genomic_DNA"/>
</dbReference>
<proteinExistence type="predicted"/>
<protein>
    <submittedName>
        <fullName evidence="1">Uncharacterized protein</fullName>
    </submittedName>
</protein>